<dbReference type="Proteomes" id="UP000625735">
    <property type="component" value="Unassembled WGS sequence"/>
</dbReference>
<evidence type="ECO:0000313" key="2">
    <source>
        <dbReference type="EMBL" id="GGD30204.1"/>
    </source>
</evidence>
<dbReference type="EMBL" id="BMFG01000007">
    <property type="protein sequence ID" value="GGD30204.1"/>
    <property type="molecule type" value="Genomic_DNA"/>
</dbReference>
<dbReference type="Pfam" id="PF01522">
    <property type="entry name" value="Polysacc_deac_1"/>
    <property type="match status" value="1"/>
</dbReference>
<sequence>MKEGKFVISLDFELVWGIFDHISLPNKKAYFQNTLYVIPRILELFEKNNCKVTWATVGMLLNENWEQWRAMIPEDKPSYNNKNLDAYTFGLTHEKSGYDHFFFAPQLVKRILATPGQELATHTYSHYYCQEEGQTLEQFETDLDVALKMTKKLEVAIQSIVFPRNQFNQNYVNACVSRGIVNLRSNPDSWFWQDKKAVTMQAKVMRTLDTVIPFTKTSYSWNKIIRTSHTEQPSSRFLKPLNAISFINDVRLKRIFNEMVWAAKNGEVYHLWWHPHNFGTSPNESLKQLELILEHFRYLRENFNMQSCTMGDLSFVK</sequence>
<keyword evidence="3" id="KW-1185">Reference proteome</keyword>
<comment type="caution">
    <text evidence="2">The sequence shown here is derived from an EMBL/GenBank/DDBJ whole genome shotgun (WGS) entry which is preliminary data.</text>
</comment>
<dbReference type="SUPFAM" id="SSF88713">
    <property type="entry name" value="Glycoside hydrolase/deacetylase"/>
    <property type="match status" value="1"/>
</dbReference>
<evidence type="ECO:0000259" key="1">
    <source>
        <dbReference type="Pfam" id="PF01522"/>
    </source>
</evidence>
<dbReference type="AlphaFoldDB" id="A0A916Y4F1"/>
<dbReference type="CDD" id="cd10929">
    <property type="entry name" value="CE4_u5"/>
    <property type="match status" value="1"/>
</dbReference>
<reference evidence="2" key="2">
    <citation type="submission" date="2020-09" db="EMBL/GenBank/DDBJ databases">
        <authorList>
            <person name="Sun Q."/>
            <person name="Zhou Y."/>
        </authorList>
    </citation>
    <scope>NUCLEOTIDE SEQUENCE</scope>
    <source>
        <strain evidence="2">CGMCC 1.12506</strain>
    </source>
</reference>
<organism evidence="2 3">
    <name type="scientific">Flavobacterium orientale</name>
    <dbReference type="NCBI Taxonomy" id="1756020"/>
    <lineage>
        <taxon>Bacteria</taxon>
        <taxon>Pseudomonadati</taxon>
        <taxon>Bacteroidota</taxon>
        <taxon>Flavobacteriia</taxon>
        <taxon>Flavobacteriales</taxon>
        <taxon>Flavobacteriaceae</taxon>
        <taxon>Flavobacterium</taxon>
    </lineage>
</organism>
<name>A0A916Y4F1_9FLAO</name>
<evidence type="ECO:0000313" key="3">
    <source>
        <dbReference type="Proteomes" id="UP000625735"/>
    </source>
</evidence>
<reference evidence="2" key="1">
    <citation type="journal article" date="2014" name="Int. J. Syst. Evol. Microbiol.">
        <title>Complete genome sequence of Corynebacterium casei LMG S-19264T (=DSM 44701T), isolated from a smear-ripened cheese.</title>
        <authorList>
            <consortium name="US DOE Joint Genome Institute (JGI-PGF)"/>
            <person name="Walter F."/>
            <person name="Albersmeier A."/>
            <person name="Kalinowski J."/>
            <person name="Ruckert C."/>
        </authorList>
    </citation>
    <scope>NUCLEOTIDE SEQUENCE</scope>
    <source>
        <strain evidence="2">CGMCC 1.12506</strain>
    </source>
</reference>
<dbReference type="GO" id="GO:0016810">
    <property type="term" value="F:hydrolase activity, acting on carbon-nitrogen (but not peptide) bonds"/>
    <property type="evidence" value="ECO:0007669"/>
    <property type="project" value="InterPro"/>
</dbReference>
<gene>
    <name evidence="2" type="ORF">GCM10011343_20500</name>
</gene>
<dbReference type="InterPro" id="IPR002509">
    <property type="entry name" value="NODB_dom"/>
</dbReference>
<dbReference type="InterPro" id="IPR011330">
    <property type="entry name" value="Glyco_hydro/deAcase_b/a-brl"/>
</dbReference>
<dbReference type="GO" id="GO:0005975">
    <property type="term" value="P:carbohydrate metabolic process"/>
    <property type="evidence" value="ECO:0007669"/>
    <property type="project" value="InterPro"/>
</dbReference>
<protein>
    <recommendedName>
        <fullName evidence="1">NodB homology domain-containing protein</fullName>
    </recommendedName>
</protein>
<dbReference type="RefSeq" id="WP_188362472.1">
    <property type="nucleotide sequence ID" value="NZ_BMFG01000007.1"/>
</dbReference>
<feature type="domain" description="NodB homology" evidence="1">
    <location>
        <begin position="37"/>
        <end position="178"/>
    </location>
</feature>
<dbReference type="Gene3D" id="3.20.20.370">
    <property type="entry name" value="Glycoside hydrolase/deacetylase"/>
    <property type="match status" value="1"/>
</dbReference>
<proteinExistence type="predicted"/>
<accession>A0A916Y4F1</accession>